<accession>A0A837I5U7</accession>
<dbReference type="Gene3D" id="6.10.250.3150">
    <property type="match status" value="1"/>
</dbReference>
<gene>
    <name evidence="3" type="ORF">UW20_C0008G0028</name>
</gene>
<evidence type="ECO:0000313" key="3">
    <source>
        <dbReference type="EMBL" id="KKT32854.1"/>
    </source>
</evidence>
<dbReference type="Pfam" id="PF08486">
    <property type="entry name" value="SpoIID"/>
    <property type="match status" value="1"/>
</dbReference>
<evidence type="ECO:0000313" key="4">
    <source>
        <dbReference type="Proteomes" id="UP000034012"/>
    </source>
</evidence>
<name>A0A837I5U7_9BACT</name>
<sequence>MHFKFKLLLIILLFPVLFLLQDTRHRIRVSAQECPATDYQCQIDAIQRSIDAISPAQQKNKEDLAALNKQIVDLNSKITKLTSQLKVLENQILGREEDLAFTKEIFDEKAKEHYTFLRLYDPITPFLFSDTASQAFQEITLRQRAADQDRKTMEDYATDLSGLNTDKENLTKNKASLSSLQSQVSDKQKFLAGEVAKVESYLSTLSVKQNELAALKAGGFSTTVGDVPASVEPCSGKPGAGNFCDPGFRPAFAAFSYGAPHRKGMSQYGAYGRAKSGQNVETILHAYYGGIEIKKDYSTDINITVQGYGPVNIETYVKRIYEMPASWTANDSAALKAQAVAARSYALAYTNNGANSICATESCQVYKPVNKGGAWDVAVDATKGWVLVSGGKPFSAWYASTAGGYTFGYSAQGYTTPNLWDTPGGQGGWPNNAYEIAGGSPWFYKGWYKDRSGASCGRSNPWLTSTEMADILNAWRVLYDGAGGDVSRIVPVSCWGGNPYSTSELAAIGGFTNVTSVNTAVYGSNGSTLNITFQTNNGSKTIPGDQLKKAFNLRAPGYVGVKSSLFNIEKL</sequence>
<feature type="domain" description="Sporulation stage II protein D amidase enhancer LytB N-terminal" evidence="2">
    <location>
        <begin position="311"/>
        <end position="388"/>
    </location>
</feature>
<organism evidence="3 4">
    <name type="scientific">Candidatus Woesebacteria bacterium GW2011_GWB1_44_11</name>
    <dbReference type="NCBI Taxonomy" id="1618579"/>
    <lineage>
        <taxon>Bacteria</taxon>
        <taxon>Candidatus Woeseibacteriota</taxon>
    </lineage>
</organism>
<proteinExistence type="predicted"/>
<dbReference type="AlphaFoldDB" id="A0A837I5U7"/>
<comment type="caution">
    <text evidence="3">The sequence shown here is derived from an EMBL/GenBank/DDBJ whole genome shotgun (WGS) entry which is preliminary data.</text>
</comment>
<feature type="coiled-coil region" evidence="1">
    <location>
        <begin position="57"/>
        <end position="98"/>
    </location>
</feature>
<evidence type="ECO:0000259" key="2">
    <source>
        <dbReference type="Pfam" id="PF08486"/>
    </source>
</evidence>
<evidence type="ECO:0000256" key="1">
    <source>
        <dbReference type="SAM" id="Coils"/>
    </source>
</evidence>
<dbReference type="EMBL" id="LCHK01000008">
    <property type="protein sequence ID" value="KKT32854.1"/>
    <property type="molecule type" value="Genomic_DNA"/>
</dbReference>
<keyword evidence="1" id="KW-0175">Coiled coil</keyword>
<dbReference type="Proteomes" id="UP000034012">
    <property type="component" value="Unassembled WGS sequence"/>
</dbReference>
<protein>
    <submittedName>
        <fullName evidence="3">SpoIID/LytB domain protein</fullName>
    </submittedName>
</protein>
<reference evidence="3 4" key="1">
    <citation type="journal article" date="2015" name="Nature">
        <title>rRNA introns, odd ribosomes, and small enigmatic genomes across a large radiation of phyla.</title>
        <authorList>
            <person name="Brown C.T."/>
            <person name="Hug L.A."/>
            <person name="Thomas B.C."/>
            <person name="Sharon I."/>
            <person name="Castelle C.J."/>
            <person name="Singh A."/>
            <person name="Wilkins M.J."/>
            <person name="Williams K.H."/>
            <person name="Banfield J.F."/>
        </authorList>
    </citation>
    <scope>NUCLEOTIDE SEQUENCE [LARGE SCALE GENOMIC DNA]</scope>
</reference>
<dbReference type="InterPro" id="IPR013693">
    <property type="entry name" value="SpoIID/LytB_N"/>
</dbReference>